<evidence type="ECO:0000313" key="2">
    <source>
        <dbReference type="Proteomes" id="UP000247437"/>
    </source>
</evidence>
<dbReference type="RefSeq" id="WP_110659372.1">
    <property type="nucleotide sequence ID" value="NZ_PDLL01000096.1"/>
</dbReference>
<dbReference type="AlphaFoldDB" id="A0A2W0EYR4"/>
<evidence type="ECO:0000313" key="1">
    <source>
        <dbReference type="EMBL" id="PYY70598.1"/>
    </source>
</evidence>
<proteinExistence type="predicted"/>
<organism evidence="1 2">
    <name type="scientific">Pseudomonas jessenii</name>
    <dbReference type="NCBI Taxonomy" id="77298"/>
    <lineage>
        <taxon>Bacteria</taxon>
        <taxon>Pseudomonadati</taxon>
        <taxon>Pseudomonadota</taxon>
        <taxon>Gammaproteobacteria</taxon>
        <taxon>Pseudomonadales</taxon>
        <taxon>Pseudomonadaceae</taxon>
        <taxon>Pseudomonas</taxon>
    </lineage>
</organism>
<dbReference type="Proteomes" id="UP000247437">
    <property type="component" value="Unassembled WGS sequence"/>
</dbReference>
<dbReference type="OrthoDB" id="6895931at2"/>
<sequence>MNKWNPFTNERYLPLHTNLTDSPPLIIDTEANPQDILEAALQRIRASSELLQTLHCQCFKDGDIEDIPHITHALYLLTQDGCDLLKVAQQRMLNWKAPV</sequence>
<reference evidence="1 2" key="1">
    <citation type="journal article" date="2018" name="Appl. Microbiol. Biotechnol.">
        <title>Characterization of the caprolactam degradation pathway in Pseudomonas jessenii using mass spectrometry-based proteomics.</title>
        <authorList>
            <person name="Otzen M."/>
            <person name="Palacio C."/>
            <person name="Janssen D.B."/>
        </authorList>
    </citation>
    <scope>NUCLEOTIDE SEQUENCE [LARGE SCALE GENOMIC DNA]</scope>
    <source>
        <strain evidence="1 2">GO3</strain>
    </source>
</reference>
<gene>
    <name evidence="1" type="ORF">CRX42_10500</name>
</gene>
<comment type="caution">
    <text evidence="1">The sequence shown here is derived from an EMBL/GenBank/DDBJ whole genome shotgun (WGS) entry which is preliminary data.</text>
</comment>
<accession>A0A2W0EYR4</accession>
<name>A0A2W0EYR4_PSEJE</name>
<evidence type="ECO:0008006" key="3">
    <source>
        <dbReference type="Google" id="ProtNLM"/>
    </source>
</evidence>
<dbReference type="EMBL" id="PDLL01000096">
    <property type="protein sequence ID" value="PYY70598.1"/>
    <property type="molecule type" value="Genomic_DNA"/>
</dbReference>
<protein>
    <recommendedName>
        <fullName evidence="3">Short-chain dehydrogenase</fullName>
    </recommendedName>
</protein>